<keyword evidence="3" id="KW-0256">Endoplasmic reticulum</keyword>
<feature type="signal peptide" evidence="6">
    <location>
        <begin position="1"/>
        <end position="15"/>
    </location>
</feature>
<protein>
    <recommendedName>
        <fullName evidence="1">Glucosidase 2 subunit beta</fullName>
    </recommendedName>
</protein>
<sequence>MHPWLLLLLPLHVLASKDRLLGVSPELATRYVSTKKGTVETWQCLDGSKTIDWSAVNDDFCDCADGSDEPGTGACPNSRFYCVNAGHVGSYIPSTRVRDGLCEPECCDGSDEPEGVCPNVCKEIGAEYRERLKADNKLRKTGSKIRSTYIAFAQKEKKRLEEEIAASAQEISTREKEVDRLKDLVERTESLSAAALEEMKSSPLYQSLKTHYTALKSLQREHKKHLEREKALGDILDQLRTGYNPNYQDMAVLEAVRGWEQLAGLPHINDVGKEEENADELGSDDVEDAATEDEEVLEEGMWTAMQLEYQLDDLLKTDYDGLLLEHDKHAGTPTSPTAILFNLSAYLPDTLVPQYESLRDQVVGWLALFGFTQSKSDSAADTSKAQKALNDAEHSLNLARKEKADKDQELARLFDSEWYGQEGEWKKLSGSCIEKEVGDYIYEVCLFDEARQKPLRGGQTFSLGKFAGWNTAESIEKGTPAYYSKQLYTLGAKCWNGPQRSVMLVMSCGLENALLSVAEPEKCEYEFKVTSPALCLAPSAEDIKREEL</sequence>
<dbReference type="OrthoDB" id="28322at2759"/>
<accession>A0A2G8SSA0</accession>
<dbReference type="Pfam" id="PF12999">
    <property type="entry name" value="PRKCSH-like"/>
    <property type="match status" value="1"/>
</dbReference>
<keyword evidence="9" id="KW-1185">Reference proteome</keyword>
<comment type="caution">
    <text evidence="8">The sequence shown here is derived from an EMBL/GenBank/DDBJ whole genome shotgun (WGS) entry which is preliminary data.</text>
</comment>
<dbReference type="EMBL" id="AYKW01000001">
    <property type="protein sequence ID" value="PIL36647.1"/>
    <property type="molecule type" value="Genomic_DNA"/>
</dbReference>
<dbReference type="InterPro" id="IPR028146">
    <property type="entry name" value="PRKCSH_N"/>
</dbReference>
<dbReference type="GO" id="GO:0017177">
    <property type="term" value="C:glucosidase II complex"/>
    <property type="evidence" value="ECO:0007669"/>
    <property type="project" value="TreeGrafter"/>
</dbReference>
<evidence type="ECO:0000259" key="7">
    <source>
        <dbReference type="PROSITE" id="PS51914"/>
    </source>
</evidence>
<dbReference type="STRING" id="1077348.A0A2G8SSA0"/>
<dbReference type="AlphaFoldDB" id="A0A2G8SSA0"/>
<gene>
    <name evidence="8" type="ORF">GSI_00336</name>
</gene>
<dbReference type="GO" id="GO:0006491">
    <property type="term" value="P:N-glycan processing"/>
    <property type="evidence" value="ECO:0007669"/>
    <property type="project" value="TreeGrafter"/>
</dbReference>
<evidence type="ECO:0000313" key="8">
    <source>
        <dbReference type="EMBL" id="PIL36647.1"/>
    </source>
</evidence>
<proteinExistence type="predicted"/>
<evidence type="ECO:0000256" key="5">
    <source>
        <dbReference type="SAM" id="Coils"/>
    </source>
</evidence>
<dbReference type="Proteomes" id="UP000230002">
    <property type="component" value="Unassembled WGS sequence"/>
</dbReference>
<dbReference type="Gene3D" id="2.70.130.10">
    <property type="entry name" value="Mannose-6-phosphate receptor binding domain"/>
    <property type="match status" value="1"/>
</dbReference>
<evidence type="ECO:0000313" key="9">
    <source>
        <dbReference type="Proteomes" id="UP000230002"/>
    </source>
</evidence>
<dbReference type="PROSITE" id="PS51914">
    <property type="entry name" value="MRH"/>
    <property type="match status" value="1"/>
</dbReference>
<dbReference type="SUPFAM" id="SSF50911">
    <property type="entry name" value="Mannose 6-phosphate receptor domain"/>
    <property type="match status" value="1"/>
</dbReference>
<evidence type="ECO:0000256" key="4">
    <source>
        <dbReference type="ARBA" id="ARBA00023157"/>
    </source>
</evidence>
<dbReference type="InterPro" id="IPR039794">
    <property type="entry name" value="Gtb1-like"/>
</dbReference>
<feature type="coiled-coil region" evidence="5">
    <location>
        <begin position="150"/>
        <end position="198"/>
    </location>
</feature>
<evidence type="ECO:0000256" key="2">
    <source>
        <dbReference type="ARBA" id="ARBA00022729"/>
    </source>
</evidence>
<feature type="chain" id="PRO_5013909948" description="Glucosidase 2 subunit beta" evidence="6">
    <location>
        <begin position="16"/>
        <end position="548"/>
    </location>
</feature>
<keyword evidence="4" id="KW-1015">Disulfide bond</keyword>
<feature type="domain" description="MRH" evidence="7">
    <location>
        <begin position="430"/>
        <end position="537"/>
    </location>
</feature>
<dbReference type="PANTHER" id="PTHR12630">
    <property type="entry name" value="N-LINKED OLIGOSACCHARIDE PROCESSING"/>
    <property type="match status" value="1"/>
</dbReference>
<feature type="coiled-coil region" evidence="5">
    <location>
        <begin position="382"/>
        <end position="409"/>
    </location>
</feature>
<dbReference type="Pfam" id="PF13015">
    <property type="entry name" value="PRKCSH_1"/>
    <property type="match status" value="1"/>
</dbReference>
<evidence type="ECO:0000256" key="1">
    <source>
        <dbReference type="ARBA" id="ARBA00022387"/>
    </source>
</evidence>
<organism evidence="8 9">
    <name type="scientific">Ganoderma sinense ZZ0214-1</name>
    <dbReference type="NCBI Taxonomy" id="1077348"/>
    <lineage>
        <taxon>Eukaryota</taxon>
        <taxon>Fungi</taxon>
        <taxon>Dikarya</taxon>
        <taxon>Basidiomycota</taxon>
        <taxon>Agaricomycotina</taxon>
        <taxon>Agaricomycetes</taxon>
        <taxon>Polyporales</taxon>
        <taxon>Polyporaceae</taxon>
        <taxon>Ganoderma</taxon>
    </lineage>
</organism>
<keyword evidence="2 6" id="KW-0732">Signal</keyword>
<evidence type="ECO:0000256" key="6">
    <source>
        <dbReference type="SAM" id="SignalP"/>
    </source>
</evidence>
<name>A0A2G8SSA0_9APHY</name>
<dbReference type="InterPro" id="IPR036607">
    <property type="entry name" value="PRKCSH"/>
</dbReference>
<evidence type="ECO:0000256" key="3">
    <source>
        <dbReference type="ARBA" id="ARBA00022824"/>
    </source>
</evidence>
<dbReference type="PANTHER" id="PTHR12630:SF1">
    <property type="entry name" value="GLUCOSIDASE 2 SUBUNIT BETA"/>
    <property type="match status" value="1"/>
</dbReference>
<dbReference type="InterPro" id="IPR009011">
    <property type="entry name" value="Man6P_isomerase_rcpt-bd_dom_sf"/>
</dbReference>
<dbReference type="InterPro" id="IPR044865">
    <property type="entry name" value="MRH_dom"/>
</dbReference>
<keyword evidence="5" id="KW-0175">Coiled coil</keyword>
<reference evidence="8 9" key="1">
    <citation type="journal article" date="2015" name="Sci. Rep.">
        <title>Chromosome-level genome map provides insights into diverse defense mechanisms in the medicinal fungus Ganoderma sinense.</title>
        <authorList>
            <person name="Zhu Y."/>
            <person name="Xu J."/>
            <person name="Sun C."/>
            <person name="Zhou S."/>
            <person name="Xu H."/>
            <person name="Nelson D.R."/>
            <person name="Qian J."/>
            <person name="Song J."/>
            <person name="Luo H."/>
            <person name="Xiang L."/>
            <person name="Li Y."/>
            <person name="Xu Z."/>
            <person name="Ji A."/>
            <person name="Wang L."/>
            <person name="Lu S."/>
            <person name="Hayward A."/>
            <person name="Sun W."/>
            <person name="Li X."/>
            <person name="Schwartz D.C."/>
            <person name="Wang Y."/>
            <person name="Chen S."/>
        </authorList>
    </citation>
    <scope>NUCLEOTIDE SEQUENCE [LARGE SCALE GENOMIC DNA]</scope>
    <source>
        <strain evidence="8 9">ZZ0214-1</strain>
    </source>
</reference>